<reference evidence="2" key="2">
    <citation type="submission" date="2023-08" db="EMBL/GenBank/DDBJ databases">
        <authorList>
            <person name="Luo J."/>
        </authorList>
    </citation>
    <scope>NUCLEOTIDE SEQUENCE</scope>
    <source>
        <strain evidence="2">DSM 25064</strain>
    </source>
</reference>
<evidence type="ECO:0000313" key="3">
    <source>
        <dbReference type="Proteomes" id="UP001178354"/>
    </source>
</evidence>
<dbReference type="EMBL" id="JAUUUU010000002">
    <property type="protein sequence ID" value="MDP1520256.1"/>
    <property type="molecule type" value="Genomic_DNA"/>
</dbReference>
<dbReference type="SUPFAM" id="SSF54909">
    <property type="entry name" value="Dimeric alpha+beta barrel"/>
    <property type="match status" value="1"/>
</dbReference>
<protein>
    <submittedName>
        <fullName evidence="2">EthD family reductase</fullName>
    </submittedName>
</protein>
<sequence length="103" mass="10904">MIKVSVMYPNSAEATFDIDYYCNTHVPLVVSLLGDALKAGAVDHGIAGGAPGDAPAFIAMGHLTFDSVDAFQQSFGPHAEEILGDLPNFTNVQPTIQISEIKI</sequence>
<feature type="domain" description="EthD" evidence="1">
    <location>
        <begin position="18"/>
        <end position="90"/>
    </location>
</feature>
<dbReference type="PANTHER" id="PTHR40260:SF2">
    <property type="entry name" value="BLR8190 PROTEIN"/>
    <property type="match status" value="1"/>
</dbReference>
<keyword evidence="3" id="KW-1185">Reference proteome</keyword>
<dbReference type="Proteomes" id="UP001178354">
    <property type="component" value="Unassembled WGS sequence"/>
</dbReference>
<dbReference type="InterPro" id="IPR009799">
    <property type="entry name" value="EthD_dom"/>
</dbReference>
<dbReference type="PANTHER" id="PTHR40260">
    <property type="entry name" value="BLR8190 PROTEIN"/>
    <property type="match status" value="1"/>
</dbReference>
<dbReference type="RefSeq" id="WP_305169822.1">
    <property type="nucleotide sequence ID" value="NZ_JAUUUU010000002.1"/>
</dbReference>
<name>A0AAW8B3D8_9GAMM</name>
<dbReference type="GO" id="GO:0016491">
    <property type="term" value="F:oxidoreductase activity"/>
    <property type="evidence" value="ECO:0007669"/>
    <property type="project" value="InterPro"/>
</dbReference>
<dbReference type="InterPro" id="IPR011008">
    <property type="entry name" value="Dimeric_a/b-barrel"/>
</dbReference>
<dbReference type="NCBIfam" id="TIGR02118">
    <property type="entry name" value="EthD family reductase"/>
    <property type="match status" value="1"/>
</dbReference>
<dbReference type="Pfam" id="PF07110">
    <property type="entry name" value="EthD"/>
    <property type="match status" value="1"/>
</dbReference>
<evidence type="ECO:0000259" key="1">
    <source>
        <dbReference type="Pfam" id="PF07110"/>
    </source>
</evidence>
<evidence type="ECO:0000313" key="2">
    <source>
        <dbReference type="EMBL" id="MDP1520256.1"/>
    </source>
</evidence>
<gene>
    <name evidence="2" type="ORF">Q8A57_04665</name>
</gene>
<accession>A0AAW8B3D8</accession>
<proteinExistence type="predicted"/>
<comment type="caution">
    <text evidence="2">The sequence shown here is derived from an EMBL/GenBank/DDBJ whole genome shotgun (WGS) entry which is preliminary data.</text>
</comment>
<organism evidence="2 3">
    <name type="scientific">Porticoccus litoralis</name>
    <dbReference type="NCBI Taxonomy" id="434086"/>
    <lineage>
        <taxon>Bacteria</taxon>
        <taxon>Pseudomonadati</taxon>
        <taxon>Pseudomonadota</taxon>
        <taxon>Gammaproteobacteria</taxon>
        <taxon>Cellvibrionales</taxon>
        <taxon>Porticoccaceae</taxon>
        <taxon>Porticoccus</taxon>
    </lineage>
</organism>
<reference evidence="2" key="1">
    <citation type="journal article" date="2010" name="Int. J. Syst. Evol. Microbiol.">
        <title>Porticoccus litoralis gen. nov., sp. nov., a gammaproteobacterium isolated from the Yellow Sea.</title>
        <authorList>
            <person name="Oh H.M."/>
            <person name="Kim H."/>
            <person name="Kim K.M."/>
            <person name="Min G.S."/>
            <person name="Cho J.C."/>
        </authorList>
    </citation>
    <scope>NUCLEOTIDE SEQUENCE</scope>
    <source>
        <strain evidence="2">DSM 25064</strain>
    </source>
</reference>
<dbReference type="AlphaFoldDB" id="A0AAW8B3D8"/>
<dbReference type="Gene3D" id="3.30.70.100">
    <property type="match status" value="1"/>
</dbReference>